<organism evidence="11 12">
    <name type="scientific">Paenibacillus thalictri</name>
    <dbReference type="NCBI Taxonomy" id="2527873"/>
    <lineage>
        <taxon>Bacteria</taxon>
        <taxon>Bacillati</taxon>
        <taxon>Bacillota</taxon>
        <taxon>Bacilli</taxon>
        <taxon>Bacillales</taxon>
        <taxon>Paenibacillaceae</taxon>
        <taxon>Paenibacillus</taxon>
    </lineage>
</organism>
<dbReference type="RefSeq" id="WP_131015727.1">
    <property type="nucleotide sequence ID" value="NZ_SIRE01000017.1"/>
</dbReference>
<feature type="domain" description="Response regulatory" evidence="10">
    <location>
        <begin position="4"/>
        <end position="121"/>
    </location>
</feature>
<dbReference type="InterPro" id="IPR020449">
    <property type="entry name" value="Tscrpt_reg_AraC-type_HTH"/>
</dbReference>
<evidence type="ECO:0000256" key="8">
    <source>
        <dbReference type="PROSITE-ProRule" id="PRU00169"/>
    </source>
</evidence>
<dbReference type="Proteomes" id="UP000293142">
    <property type="component" value="Unassembled WGS sequence"/>
</dbReference>
<feature type="domain" description="HTH araC/xylS-type" evidence="9">
    <location>
        <begin position="421"/>
        <end position="519"/>
    </location>
</feature>
<dbReference type="SMART" id="SM00342">
    <property type="entry name" value="HTH_ARAC"/>
    <property type="match status" value="1"/>
</dbReference>
<evidence type="ECO:0000256" key="4">
    <source>
        <dbReference type="ARBA" id="ARBA00023012"/>
    </source>
</evidence>
<dbReference type="InterPro" id="IPR009057">
    <property type="entry name" value="Homeodomain-like_sf"/>
</dbReference>
<sequence>MAYTVLITDDDPKIRDGLAAHMDWSGLGFEAPLKAAGGQETLELMKYRQIDLLITDIRMPGMSGLEVAEAVTRLYKHTAIVILSAFHEFEYAKTAMKYGIKHYVTKPTDLDQLTRVVNDITSELEAKRKMTEKWKTIEKKYSEAVELLIEQFFLDLAHGAVKSDAYIASMLADYGISLPYVRYGMLRIALTDNRSVFLHKAVLERVLQQAALPHAVQYYSFCDHEWALSLAVNFEATDDFRRFAMSIRELSAAGGMPVRIGASREVYALEALPACHRQAQEALLAGKLPEVAFCERAESEPFRDMTYSTDNEKIWLTYIVACDEEKALNMLDSLFAPLFEQNAYRETFHEYVAKLYFALEAVVAELQIEMRLITGERIFPVTKVTEFYAMEELVDWFKRLTGKTIQYLNEAKIPGSHKFVEQMKAYIELNYMNEITLYSTAEAVHLSPAYVSKLFKKATGLSFVEYVTQVRMNKAKTLLADLHTKVYEVGARVGYKNTKHFSQVFKTSSGMTPSEYREYVRPGKGE</sequence>
<dbReference type="PROSITE" id="PS50110">
    <property type="entry name" value="RESPONSE_REGULATORY"/>
    <property type="match status" value="1"/>
</dbReference>
<comment type="caution">
    <text evidence="11">The sequence shown here is derived from an EMBL/GenBank/DDBJ whole genome shotgun (WGS) entry which is preliminary data.</text>
</comment>
<keyword evidence="3 8" id="KW-0597">Phosphoprotein</keyword>
<dbReference type="Gene3D" id="3.40.50.2300">
    <property type="match status" value="1"/>
</dbReference>
<evidence type="ECO:0000313" key="11">
    <source>
        <dbReference type="EMBL" id="TBL75238.1"/>
    </source>
</evidence>
<evidence type="ECO:0000256" key="5">
    <source>
        <dbReference type="ARBA" id="ARBA00023015"/>
    </source>
</evidence>
<comment type="subcellular location">
    <subcellularLocation>
        <location evidence="1">Cytoplasm</location>
    </subcellularLocation>
</comment>
<evidence type="ECO:0000313" key="12">
    <source>
        <dbReference type="Proteomes" id="UP000293142"/>
    </source>
</evidence>
<protein>
    <submittedName>
        <fullName evidence="11">Response regulator</fullName>
    </submittedName>
</protein>
<dbReference type="EMBL" id="SIRE01000017">
    <property type="protein sequence ID" value="TBL75238.1"/>
    <property type="molecule type" value="Genomic_DNA"/>
</dbReference>
<dbReference type="InterPro" id="IPR011006">
    <property type="entry name" value="CheY-like_superfamily"/>
</dbReference>
<evidence type="ECO:0000259" key="10">
    <source>
        <dbReference type="PROSITE" id="PS50110"/>
    </source>
</evidence>
<keyword evidence="6" id="KW-0238">DNA-binding</keyword>
<name>A0A4Q9DKH4_9BACL</name>
<dbReference type="InterPro" id="IPR051552">
    <property type="entry name" value="HptR"/>
</dbReference>
<evidence type="ECO:0000256" key="1">
    <source>
        <dbReference type="ARBA" id="ARBA00004496"/>
    </source>
</evidence>
<dbReference type="PROSITE" id="PS00041">
    <property type="entry name" value="HTH_ARAC_FAMILY_1"/>
    <property type="match status" value="1"/>
</dbReference>
<dbReference type="GO" id="GO:0000160">
    <property type="term" value="P:phosphorelay signal transduction system"/>
    <property type="evidence" value="ECO:0007669"/>
    <property type="project" value="UniProtKB-KW"/>
</dbReference>
<reference evidence="11 12" key="1">
    <citation type="submission" date="2019-02" db="EMBL/GenBank/DDBJ databases">
        <title>Paenibacillus sp. nov., isolated from surface-sterilized tissue of Thalictrum simplex L.</title>
        <authorList>
            <person name="Tuo L."/>
        </authorList>
    </citation>
    <scope>NUCLEOTIDE SEQUENCE [LARGE SCALE GENOMIC DNA]</scope>
    <source>
        <strain evidence="11 12">N2SHLJ1</strain>
    </source>
</reference>
<dbReference type="AlphaFoldDB" id="A0A4Q9DKH4"/>
<dbReference type="PROSITE" id="PS01124">
    <property type="entry name" value="HTH_ARAC_FAMILY_2"/>
    <property type="match status" value="1"/>
</dbReference>
<evidence type="ECO:0000256" key="3">
    <source>
        <dbReference type="ARBA" id="ARBA00022553"/>
    </source>
</evidence>
<dbReference type="SUPFAM" id="SSF52172">
    <property type="entry name" value="CheY-like"/>
    <property type="match status" value="1"/>
</dbReference>
<evidence type="ECO:0000259" key="9">
    <source>
        <dbReference type="PROSITE" id="PS01124"/>
    </source>
</evidence>
<dbReference type="PANTHER" id="PTHR42713:SF3">
    <property type="entry name" value="TRANSCRIPTIONAL REGULATORY PROTEIN HPTR"/>
    <property type="match status" value="1"/>
</dbReference>
<evidence type="ECO:0000256" key="7">
    <source>
        <dbReference type="ARBA" id="ARBA00023163"/>
    </source>
</evidence>
<dbReference type="InterPro" id="IPR018062">
    <property type="entry name" value="HTH_AraC-typ_CS"/>
</dbReference>
<dbReference type="GO" id="GO:0005737">
    <property type="term" value="C:cytoplasm"/>
    <property type="evidence" value="ECO:0007669"/>
    <property type="project" value="UniProtKB-SubCell"/>
</dbReference>
<dbReference type="PANTHER" id="PTHR42713">
    <property type="entry name" value="HISTIDINE KINASE-RELATED"/>
    <property type="match status" value="1"/>
</dbReference>
<keyword evidence="2" id="KW-0963">Cytoplasm</keyword>
<dbReference type="CDD" id="cd17536">
    <property type="entry name" value="REC_YesN-like"/>
    <property type="match status" value="1"/>
</dbReference>
<dbReference type="OrthoDB" id="342399at2"/>
<accession>A0A4Q9DKH4</accession>
<evidence type="ECO:0000256" key="2">
    <source>
        <dbReference type="ARBA" id="ARBA00022490"/>
    </source>
</evidence>
<proteinExistence type="predicted"/>
<dbReference type="GO" id="GO:0043565">
    <property type="term" value="F:sequence-specific DNA binding"/>
    <property type="evidence" value="ECO:0007669"/>
    <property type="project" value="InterPro"/>
</dbReference>
<dbReference type="Pfam" id="PF00072">
    <property type="entry name" value="Response_reg"/>
    <property type="match status" value="1"/>
</dbReference>
<dbReference type="SMART" id="SM00448">
    <property type="entry name" value="REC"/>
    <property type="match status" value="1"/>
</dbReference>
<dbReference type="GO" id="GO:0003700">
    <property type="term" value="F:DNA-binding transcription factor activity"/>
    <property type="evidence" value="ECO:0007669"/>
    <property type="project" value="InterPro"/>
</dbReference>
<keyword evidence="5" id="KW-0805">Transcription regulation</keyword>
<evidence type="ECO:0000256" key="6">
    <source>
        <dbReference type="ARBA" id="ARBA00023125"/>
    </source>
</evidence>
<dbReference type="InterPro" id="IPR018060">
    <property type="entry name" value="HTH_AraC"/>
</dbReference>
<dbReference type="PRINTS" id="PR00032">
    <property type="entry name" value="HTHARAC"/>
</dbReference>
<feature type="modified residue" description="4-aspartylphosphate" evidence="8">
    <location>
        <position position="56"/>
    </location>
</feature>
<keyword evidence="7" id="KW-0804">Transcription</keyword>
<dbReference type="SUPFAM" id="SSF46689">
    <property type="entry name" value="Homeodomain-like"/>
    <property type="match status" value="2"/>
</dbReference>
<dbReference type="InterPro" id="IPR001789">
    <property type="entry name" value="Sig_transdc_resp-reg_receiver"/>
</dbReference>
<keyword evidence="12" id="KW-1185">Reference proteome</keyword>
<gene>
    <name evidence="11" type="ORF">EYB31_22735</name>
</gene>
<dbReference type="Gene3D" id="1.10.10.60">
    <property type="entry name" value="Homeodomain-like"/>
    <property type="match status" value="2"/>
</dbReference>
<dbReference type="Pfam" id="PF12833">
    <property type="entry name" value="HTH_18"/>
    <property type="match status" value="1"/>
</dbReference>
<keyword evidence="4" id="KW-0902">Two-component regulatory system</keyword>